<reference evidence="16" key="1">
    <citation type="submission" date="2021-12" db="EMBL/GenBank/DDBJ databases">
        <title>Prjna785345.</title>
        <authorList>
            <person name="Rujirawat T."/>
            <person name="Krajaejun T."/>
        </authorList>
    </citation>
    <scope>NUCLEOTIDE SEQUENCE</scope>
    <source>
        <strain evidence="16">Pi057C3</strain>
    </source>
</reference>
<gene>
    <name evidence="16" type="ORF">P43SY_009813</name>
</gene>
<evidence type="ECO:0000256" key="13">
    <source>
        <dbReference type="RuleBase" id="RU363035"/>
    </source>
</evidence>
<evidence type="ECO:0000256" key="5">
    <source>
        <dbReference type="ARBA" id="ARBA00022741"/>
    </source>
</evidence>
<accession>A0AAD5LEX3</accession>
<keyword evidence="5 13" id="KW-0547">Nucleotide-binding</keyword>
<evidence type="ECO:0000256" key="7">
    <source>
        <dbReference type="ARBA" id="ARBA00022917"/>
    </source>
</evidence>
<dbReference type="FunFam" id="3.40.50.620:FF:000111">
    <property type="entry name" value="Mitochondrial isoleucyl-tRNA synthetase"/>
    <property type="match status" value="1"/>
</dbReference>
<dbReference type="EC" id="6.1.1.5" evidence="3"/>
<evidence type="ECO:0000313" key="17">
    <source>
        <dbReference type="Proteomes" id="UP001209570"/>
    </source>
</evidence>
<evidence type="ECO:0000259" key="14">
    <source>
        <dbReference type="Pfam" id="PF00133"/>
    </source>
</evidence>
<dbReference type="InterPro" id="IPR033708">
    <property type="entry name" value="Anticodon_Ile_BEm"/>
</dbReference>
<keyword evidence="10 13" id="KW-0030">Aminoacyl-tRNA synthetase</keyword>
<evidence type="ECO:0000256" key="4">
    <source>
        <dbReference type="ARBA" id="ARBA00022598"/>
    </source>
</evidence>
<dbReference type="InterPro" id="IPR050081">
    <property type="entry name" value="Ile-tRNA_ligase"/>
</dbReference>
<evidence type="ECO:0000256" key="9">
    <source>
        <dbReference type="ARBA" id="ARBA00023128"/>
    </source>
</evidence>
<sequence>MAASVEAKRLAEAMRKTLNLPHTAFPMRANAAAREPQLHARCVSLVYEQQRRQRQHAEPFVLHDGPPFANGSLHMGHFLNKVLKDIINRYKLLRGHRIEYVPGWDCHGLPIEIKALEKLKASGDASASQLTPSEVRKISRELAAGAMREQQKDFARWGVLADWSGDASGYYVTMDPEYEARQYDVLKKMVADGLIFRGFKPVYWSPSSQTALAESELEYADNHVSHAAFIAFPFHSDSAVLEKYGEQLSCVIWTTTPWTIPANQALCVNPALTYAVVKDAETGRLYLVAEELVATLATTLYEGDADAAARNLSVVETFKGDVIQGAKFQHPLLADRLSVMLLGDHVTVDAGTGVVHTAPGHGQDDYFAWLQHHQSSGTGAGSAEIVCPVDGQGRYTSAVGVDGLEGLEVLGDGNRAVIERLRASGHLLRVAKYKHRYPYDWRTKKPVILRATAQWFARLDELHDVGRRVLQEEVETFPPASRPRLEATLASRNEWCISRQRAWGLPIPVFYHKETGDALINADTIAHLQSVVRKYATDDGRQGSDCWWDLSVEELLPPSYAAVAADYVKGMDTLDVWFDSGSSWHAVLPTKDGAAAKRANVYLEGSDQHRGWFQSSLLTSVAMQRTSPYRHLITHGFTLDERGHKMSKSLGNTIVPRDFIDGGDLQVSSNGKKPKTVKVPAYGADVLRFWVATTDYTGDVSVGPSVVSKVSDALRKVRNTARFLLANLNDFVPERDVVPYAQLRRVDQYMLHVLHTLNTQLTANYEAYAFNRVQSALAHFLATDLSAFYMEASKDRLYCDARDGASRRSAQTVLWLTLQTLSRAVAPVACHTAEDIWLHLQSQVQGVPIEAVEGSIFLEEGWLPSAPEWRNDALAAEWTAIRQLRLDVNRVVEAMRAADVVGSQLECNVKLVTRDARATALLAPLIADATLENVLLCSGVSLVENDTDESGDRVFRGRCELSLGGEEPVDVAIVVAPARGHKCPRCWKYAPEVDAAETLLCLRCAHATDLRSVEDLAASLVKED</sequence>
<comment type="caution">
    <text evidence="16">The sequence shown here is derived from an EMBL/GenBank/DDBJ whole genome shotgun (WGS) entry which is preliminary data.</text>
</comment>
<dbReference type="InterPro" id="IPR002301">
    <property type="entry name" value="Ile-tRNA-ligase"/>
</dbReference>
<dbReference type="SUPFAM" id="SSF52374">
    <property type="entry name" value="Nucleotidylyl transferase"/>
    <property type="match status" value="1"/>
</dbReference>
<evidence type="ECO:0000256" key="6">
    <source>
        <dbReference type="ARBA" id="ARBA00022840"/>
    </source>
</evidence>
<keyword evidence="6 13" id="KW-0067">ATP-binding</keyword>
<comment type="similarity">
    <text evidence="2 13">Belongs to the class-I aminoacyl-tRNA synthetase family.</text>
</comment>
<dbReference type="InterPro" id="IPR009080">
    <property type="entry name" value="tRNAsynth_Ia_anticodon-bd"/>
</dbReference>
<evidence type="ECO:0000256" key="3">
    <source>
        <dbReference type="ARBA" id="ARBA00013165"/>
    </source>
</evidence>
<dbReference type="GO" id="GO:0000049">
    <property type="term" value="F:tRNA binding"/>
    <property type="evidence" value="ECO:0007669"/>
    <property type="project" value="InterPro"/>
</dbReference>
<dbReference type="GO" id="GO:0006428">
    <property type="term" value="P:isoleucyl-tRNA aminoacylation"/>
    <property type="evidence" value="ECO:0007669"/>
    <property type="project" value="InterPro"/>
</dbReference>
<dbReference type="SUPFAM" id="SSF50677">
    <property type="entry name" value="ValRS/IleRS/LeuRS editing domain"/>
    <property type="match status" value="1"/>
</dbReference>
<dbReference type="Gene3D" id="3.90.740.10">
    <property type="entry name" value="Valyl/Leucyl/Isoleucyl-tRNA synthetase, editing domain"/>
    <property type="match status" value="1"/>
</dbReference>
<evidence type="ECO:0000256" key="8">
    <source>
        <dbReference type="ARBA" id="ARBA00022946"/>
    </source>
</evidence>
<keyword evidence="7 13" id="KW-0648">Protein biosynthesis</keyword>
<dbReference type="PRINTS" id="PR00984">
    <property type="entry name" value="TRNASYNTHILE"/>
</dbReference>
<dbReference type="InterPro" id="IPR009008">
    <property type="entry name" value="Val/Leu/Ile-tRNA-synth_edit"/>
</dbReference>
<feature type="domain" description="Aminoacyl-tRNA synthetase class Ia" evidence="14">
    <location>
        <begin position="46"/>
        <end position="701"/>
    </location>
</feature>
<dbReference type="FunFam" id="1.10.730.20:FF:000002">
    <property type="entry name" value="isoleucine--tRNA ligase, mitochondrial"/>
    <property type="match status" value="1"/>
</dbReference>
<dbReference type="Pfam" id="PF00133">
    <property type="entry name" value="tRNA-synt_1"/>
    <property type="match status" value="1"/>
</dbReference>
<evidence type="ECO:0000256" key="12">
    <source>
        <dbReference type="ARBA" id="ARBA00048359"/>
    </source>
</evidence>
<dbReference type="InterPro" id="IPR013155">
    <property type="entry name" value="M/V/L/I-tRNA-synth_anticd-bd"/>
</dbReference>
<proteinExistence type="inferred from homology"/>
<dbReference type="GO" id="GO:0032543">
    <property type="term" value="P:mitochondrial translation"/>
    <property type="evidence" value="ECO:0007669"/>
    <property type="project" value="TreeGrafter"/>
</dbReference>
<dbReference type="Pfam" id="PF08264">
    <property type="entry name" value="Anticodon_1"/>
    <property type="match status" value="1"/>
</dbReference>
<dbReference type="PANTHER" id="PTHR42765">
    <property type="entry name" value="SOLEUCYL-TRNA SYNTHETASE"/>
    <property type="match status" value="1"/>
</dbReference>
<dbReference type="NCBIfam" id="TIGR00392">
    <property type="entry name" value="ileS"/>
    <property type="match status" value="1"/>
</dbReference>
<dbReference type="SUPFAM" id="SSF47323">
    <property type="entry name" value="Anticodon-binding domain of a subclass of class I aminoacyl-tRNA synthetases"/>
    <property type="match status" value="1"/>
</dbReference>
<dbReference type="GO" id="GO:0004822">
    <property type="term" value="F:isoleucine-tRNA ligase activity"/>
    <property type="evidence" value="ECO:0007669"/>
    <property type="project" value="UniProtKB-EC"/>
</dbReference>
<dbReference type="GO" id="GO:0005759">
    <property type="term" value="C:mitochondrial matrix"/>
    <property type="evidence" value="ECO:0007669"/>
    <property type="project" value="UniProtKB-SubCell"/>
</dbReference>
<dbReference type="InterPro" id="IPR001412">
    <property type="entry name" value="aa-tRNA-synth_I_CS"/>
</dbReference>
<dbReference type="Gene3D" id="1.10.730.20">
    <property type="match status" value="1"/>
</dbReference>
<comment type="catalytic activity">
    <reaction evidence="12">
        <text>tRNA(Ile) + L-isoleucine + ATP = L-isoleucyl-tRNA(Ile) + AMP + diphosphate</text>
        <dbReference type="Rhea" id="RHEA:11060"/>
        <dbReference type="Rhea" id="RHEA-COMP:9666"/>
        <dbReference type="Rhea" id="RHEA-COMP:9695"/>
        <dbReference type="ChEBI" id="CHEBI:30616"/>
        <dbReference type="ChEBI" id="CHEBI:33019"/>
        <dbReference type="ChEBI" id="CHEBI:58045"/>
        <dbReference type="ChEBI" id="CHEBI:78442"/>
        <dbReference type="ChEBI" id="CHEBI:78528"/>
        <dbReference type="ChEBI" id="CHEBI:456215"/>
        <dbReference type="EC" id="6.1.1.5"/>
    </reaction>
</comment>
<evidence type="ECO:0000259" key="15">
    <source>
        <dbReference type="Pfam" id="PF08264"/>
    </source>
</evidence>
<dbReference type="Gene3D" id="1.10.10.830">
    <property type="entry name" value="Ile-tRNA synthetase CP2 domain-like"/>
    <property type="match status" value="1"/>
</dbReference>
<dbReference type="CDD" id="cd07960">
    <property type="entry name" value="Anticodon_Ia_Ile_BEm"/>
    <property type="match status" value="1"/>
</dbReference>
<feature type="domain" description="Methionyl/Valyl/Leucyl/Isoleucyl-tRNA synthetase anticodon-binding" evidence="15">
    <location>
        <begin position="747"/>
        <end position="910"/>
    </location>
</feature>
<organism evidence="16 17">
    <name type="scientific">Pythium insidiosum</name>
    <name type="common">Pythiosis disease agent</name>
    <dbReference type="NCBI Taxonomy" id="114742"/>
    <lineage>
        <taxon>Eukaryota</taxon>
        <taxon>Sar</taxon>
        <taxon>Stramenopiles</taxon>
        <taxon>Oomycota</taxon>
        <taxon>Peronosporomycetes</taxon>
        <taxon>Pythiales</taxon>
        <taxon>Pythiaceae</taxon>
        <taxon>Pythium</taxon>
    </lineage>
</organism>
<name>A0AAD5LEX3_PYTIN</name>
<keyword evidence="4 13" id="KW-0436">Ligase</keyword>
<dbReference type="AlphaFoldDB" id="A0AAD5LEX3"/>
<keyword evidence="9" id="KW-0496">Mitochondrion</keyword>
<keyword evidence="8" id="KW-0809">Transit peptide</keyword>
<dbReference type="GO" id="GO:0005524">
    <property type="term" value="F:ATP binding"/>
    <property type="evidence" value="ECO:0007669"/>
    <property type="project" value="UniProtKB-KW"/>
</dbReference>
<evidence type="ECO:0000256" key="10">
    <source>
        <dbReference type="ARBA" id="ARBA00023146"/>
    </source>
</evidence>
<evidence type="ECO:0000313" key="16">
    <source>
        <dbReference type="EMBL" id="KAJ0398745.1"/>
    </source>
</evidence>
<evidence type="ECO:0000256" key="2">
    <source>
        <dbReference type="ARBA" id="ARBA00005594"/>
    </source>
</evidence>
<evidence type="ECO:0000256" key="11">
    <source>
        <dbReference type="ARBA" id="ARBA00032665"/>
    </source>
</evidence>
<keyword evidence="17" id="KW-1185">Reference proteome</keyword>
<dbReference type="InterPro" id="IPR014729">
    <property type="entry name" value="Rossmann-like_a/b/a_fold"/>
</dbReference>
<dbReference type="Gene3D" id="3.40.50.620">
    <property type="entry name" value="HUPs"/>
    <property type="match status" value="2"/>
</dbReference>
<protein>
    <recommendedName>
        <fullName evidence="3">isoleucine--tRNA ligase</fullName>
        <ecNumber evidence="3">6.1.1.5</ecNumber>
    </recommendedName>
    <alternativeName>
        <fullName evidence="11">Isoleucyl-tRNA synthetase</fullName>
    </alternativeName>
</protein>
<evidence type="ECO:0000256" key="1">
    <source>
        <dbReference type="ARBA" id="ARBA00004305"/>
    </source>
</evidence>
<dbReference type="Proteomes" id="UP001209570">
    <property type="component" value="Unassembled WGS sequence"/>
</dbReference>
<dbReference type="InterPro" id="IPR002300">
    <property type="entry name" value="aa-tRNA-synth_Ia"/>
</dbReference>
<dbReference type="EMBL" id="JAKCXM010000205">
    <property type="protein sequence ID" value="KAJ0398745.1"/>
    <property type="molecule type" value="Genomic_DNA"/>
</dbReference>
<dbReference type="PROSITE" id="PS00178">
    <property type="entry name" value="AA_TRNA_LIGASE_I"/>
    <property type="match status" value="1"/>
</dbReference>
<comment type="subcellular location">
    <subcellularLocation>
        <location evidence="1">Mitochondrion matrix</location>
    </subcellularLocation>
</comment>
<dbReference type="HAMAP" id="MF_02002">
    <property type="entry name" value="Ile_tRNA_synth_type1"/>
    <property type="match status" value="1"/>
</dbReference>
<dbReference type="PANTHER" id="PTHR42765:SF1">
    <property type="entry name" value="ISOLEUCINE--TRNA LIGASE, MITOCHONDRIAL"/>
    <property type="match status" value="1"/>
</dbReference>
<dbReference type="InterPro" id="IPR023585">
    <property type="entry name" value="Ile-tRNA-ligase_type1"/>
</dbReference>
<dbReference type="GO" id="GO:0002161">
    <property type="term" value="F:aminoacyl-tRNA deacylase activity"/>
    <property type="evidence" value="ECO:0007669"/>
    <property type="project" value="InterPro"/>
</dbReference>